<dbReference type="AlphaFoldDB" id="D0L3R6"/>
<dbReference type="Proteomes" id="UP000001219">
    <property type="component" value="Chromosome"/>
</dbReference>
<dbReference type="eggNOG" id="ENOG5030N64">
    <property type="taxonomic scope" value="Bacteria"/>
</dbReference>
<dbReference type="HOGENOM" id="CLU_109716_0_0_11"/>
<dbReference type="RefSeq" id="WP_012835572.1">
    <property type="nucleotide sequence ID" value="NC_013441.1"/>
</dbReference>
<evidence type="ECO:0008006" key="3">
    <source>
        <dbReference type="Google" id="ProtNLM"/>
    </source>
</evidence>
<gene>
    <name evidence="1" type="ordered locus">Gbro_3893</name>
</gene>
<evidence type="ECO:0000313" key="2">
    <source>
        <dbReference type="Proteomes" id="UP000001219"/>
    </source>
</evidence>
<dbReference type="STRING" id="526226.Gbro_3893"/>
<accession>D0L3R6</accession>
<dbReference type="InterPro" id="IPR025444">
    <property type="entry name" value="Monooxy_af470"/>
</dbReference>
<reference evidence="1 2" key="2">
    <citation type="journal article" date="2010" name="Stand. Genomic Sci.">
        <title>Complete genome sequence of Gordonia bronchialis type strain (3410).</title>
        <authorList>
            <person name="Ivanova N."/>
            <person name="Sikorski J."/>
            <person name="Jando M."/>
            <person name="Lapidus A."/>
            <person name="Nolan M."/>
            <person name="Lucas S."/>
            <person name="Del Rio T.G."/>
            <person name="Tice H."/>
            <person name="Copeland A."/>
            <person name="Cheng J.F."/>
            <person name="Chen F."/>
            <person name="Bruce D."/>
            <person name="Goodwin L."/>
            <person name="Pitluck S."/>
            <person name="Mavromatis K."/>
            <person name="Ovchinnikova G."/>
            <person name="Pati A."/>
            <person name="Chen A."/>
            <person name="Palaniappan K."/>
            <person name="Land M."/>
            <person name="Hauser L."/>
            <person name="Chang Y.J."/>
            <person name="Jeffries C.D."/>
            <person name="Chain P."/>
            <person name="Saunders E."/>
            <person name="Han C."/>
            <person name="Detter J.C."/>
            <person name="Brettin T."/>
            <person name="Rohde M."/>
            <person name="Goker M."/>
            <person name="Bristow J."/>
            <person name="Eisen J.A."/>
            <person name="Markowitz V."/>
            <person name="Hugenholtz P."/>
            <person name="Klenk H.P."/>
            <person name="Kyrpides N.C."/>
        </authorList>
    </citation>
    <scope>NUCLEOTIDE SEQUENCE [LARGE SCALE GENOMIC DNA]</scope>
    <source>
        <strain evidence="2">ATCC 25592 / DSM 43247 / BCRC 13721 / JCM 3198 / KCTC 3076 / NBRC 16047 / NCTC 10667</strain>
    </source>
</reference>
<dbReference type="Pfam" id="PF13826">
    <property type="entry name" value="Monooxy_af470-like"/>
    <property type="match status" value="1"/>
</dbReference>
<organism evidence="1 2">
    <name type="scientific">Gordonia bronchialis (strain ATCC 25592 / DSM 43247 / BCRC 13721 / JCM 3198 / KCTC 3076 / NBRC 16047 / NCTC 10667)</name>
    <name type="common">Rhodococcus bronchialis</name>
    <dbReference type="NCBI Taxonomy" id="526226"/>
    <lineage>
        <taxon>Bacteria</taxon>
        <taxon>Bacillati</taxon>
        <taxon>Actinomycetota</taxon>
        <taxon>Actinomycetes</taxon>
        <taxon>Mycobacteriales</taxon>
        <taxon>Gordoniaceae</taxon>
        <taxon>Gordonia</taxon>
    </lineage>
</organism>
<dbReference type="OrthoDB" id="7566033at2"/>
<dbReference type="KEGG" id="gbr:Gbro_3893"/>
<sequence length="163" mass="18256">MSKPIAARMTNRTPPEGTALFLIGMRVTKPWRVRAWTYVFFAMPRMLRHLTRYRDAGMLHHHVYLVPSPLVVSYWRSPEDIRRFAADSAAPHLPAWRWFNKHLADANAVGIWHETYEIGRHESISSGMPPFGLAAAVGAEPVGRATATAARRITASDRAPAAS</sequence>
<name>D0L3R6_GORB4</name>
<reference evidence="2" key="1">
    <citation type="submission" date="2009-10" db="EMBL/GenBank/DDBJ databases">
        <title>The complete chromosome of Gordonia bronchialis DSM 43247.</title>
        <authorList>
            <consortium name="US DOE Joint Genome Institute (JGI-PGF)"/>
            <person name="Lucas S."/>
            <person name="Copeland A."/>
            <person name="Lapidus A."/>
            <person name="Glavina del Rio T."/>
            <person name="Dalin E."/>
            <person name="Tice H."/>
            <person name="Bruce D."/>
            <person name="Goodwin L."/>
            <person name="Pitluck S."/>
            <person name="Kyrpides N."/>
            <person name="Mavromatis K."/>
            <person name="Ivanova N."/>
            <person name="Ovchinnikova G."/>
            <person name="Saunders E."/>
            <person name="Brettin T."/>
            <person name="Detter J.C."/>
            <person name="Han C."/>
            <person name="Larimer F."/>
            <person name="Land M."/>
            <person name="Hauser L."/>
            <person name="Markowitz V."/>
            <person name="Cheng J.-F."/>
            <person name="Hugenholtz P."/>
            <person name="Woyke T."/>
            <person name="Wu D."/>
            <person name="Jando M."/>
            <person name="Schneider S."/>
            <person name="Goeker M."/>
            <person name="Klenk H.-P."/>
            <person name="Eisen J.A."/>
        </authorList>
    </citation>
    <scope>NUCLEOTIDE SEQUENCE [LARGE SCALE GENOMIC DNA]</scope>
    <source>
        <strain evidence="2">ATCC 25592 / DSM 43247 / BCRC 13721 / JCM 3198 / KCTC 3076 / NBRC 16047 / NCTC 10667</strain>
    </source>
</reference>
<keyword evidence="2" id="KW-1185">Reference proteome</keyword>
<dbReference type="EMBL" id="CP001802">
    <property type="protein sequence ID" value="ACY23069.1"/>
    <property type="molecule type" value="Genomic_DNA"/>
</dbReference>
<proteinExistence type="predicted"/>
<protein>
    <recommendedName>
        <fullName evidence="3">DUF4188 domain-containing protein</fullName>
    </recommendedName>
</protein>
<evidence type="ECO:0000313" key="1">
    <source>
        <dbReference type="EMBL" id="ACY23069.1"/>
    </source>
</evidence>